<dbReference type="Proteomes" id="UP000287224">
    <property type="component" value="Unassembled WGS sequence"/>
</dbReference>
<proteinExistence type="predicted"/>
<name>A0A401ZD07_9CHLR</name>
<comment type="caution">
    <text evidence="2">The sequence shown here is derived from an EMBL/GenBank/DDBJ whole genome shotgun (WGS) entry which is preliminary data.</text>
</comment>
<dbReference type="InterPro" id="IPR010982">
    <property type="entry name" value="Lambda_DNA-bd_dom_sf"/>
</dbReference>
<gene>
    <name evidence="2" type="ORF">KDAU_20450</name>
</gene>
<dbReference type="Gene3D" id="1.10.260.40">
    <property type="entry name" value="lambda repressor-like DNA-binding domains"/>
    <property type="match status" value="1"/>
</dbReference>
<dbReference type="Pfam" id="PF13443">
    <property type="entry name" value="HTH_26"/>
    <property type="match status" value="1"/>
</dbReference>
<evidence type="ECO:0000313" key="3">
    <source>
        <dbReference type="Proteomes" id="UP000287224"/>
    </source>
</evidence>
<feature type="domain" description="HTH cro/C1-type" evidence="1">
    <location>
        <begin position="3"/>
        <end position="47"/>
    </location>
</feature>
<accession>A0A401ZD07</accession>
<dbReference type="OrthoDB" id="163799at2"/>
<evidence type="ECO:0000313" key="2">
    <source>
        <dbReference type="EMBL" id="GCE04716.1"/>
    </source>
</evidence>
<dbReference type="GO" id="GO:0003677">
    <property type="term" value="F:DNA binding"/>
    <property type="evidence" value="ECO:0007669"/>
    <property type="project" value="InterPro"/>
</dbReference>
<reference evidence="3" key="1">
    <citation type="submission" date="2018-12" db="EMBL/GenBank/DDBJ databases">
        <title>Tengunoibacter tsumagoiensis gen. nov., sp. nov., Dictyobacter kobayashii sp. nov., D. alpinus sp. nov., and D. joshuensis sp. nov. and description of Dictyobacteraceae fam. nov. within the order Ktedonobacterales isolated from Tengu-no-mugimeshi.</title>
        <authorList>
            <person name="Wang C.M."/>
            <person name="Zheng Y."/>
            <person name="Sakai Y."/>
            <person name="Toyoda A."/>
            <person name="Minakuchi Y."/>
            <person name="Abe K."/>
            <person name="Yokota A."/>
            <person name="Yabe S."/>
        </authorList>
    </citation>
    <scope>NUCLEOTIDE SEQUENCE [LARGE SCALE GENOMIC DNA]</scope>
    <source>
        <strain evidence="3">S-27</strain>
    </source>
</reference>
<dbReference type="EMBL" id="BIFQ01000001">
    <property type="protein sequence ID" value="GCE04716.1"/>
    <property type="molecule type" value="Genomic_DNA"/>
</dbReference>
<organism evidence="2 3">
    <name type="scientific">Dictyobacter aurantiacus</name>
    <dbReference type="NCBI Taxonomy" id="1936993"/>
    <lineage>
        <taxon>Bacteria</taxon>
        <taxon>Bacillati</taxon>
        <taxon>Chloroflexota</taxon>
        <taxon>Ktedonobacteria</taxon>
        <taxon>Ktedonobacterales</taxon>
        <taxon>Dictyobacteraceae</taxon>
        <taxon>Dictyobacter</taxon>
    </lineage>
</organism>
<keyword evidence="3" id="KW-1185">Reference proteome</keyword>
<sequence>MGLAKLSRLSDISYKTIQKIWRNPYHDASLSTLNRIARVLAVPATELLEDVSDDQVPEEYRLY</sequence>
<dbReference type="SUPFAM" id="SSF47413">
    <property type="entry name" value="lambda repressor-like DNA-binding domains"/>
    <property type="match status" value="1"/>
</dbReference>
<dbReference type="AlphaFoldDB" id="A0A401ZD07"/>
<evidence type="ECO:0000259" key="1">
    <source>
        <dbReference type="PROSITE" id="PS50943"/>
    </source>
</evidence>
<dbReference type="PROSITE" id="PS50943">
    <property type="entry name" value="HTH_CROC1"/>
    <property type="match status" value="1"/>
</dbReference>
<protein>
    <recommendedName>
        <fullName evidence="1">HTH cro/C1-type domain-containing protein</fullName>
    </recommendedName>
</protein>
<dbReference type="InterPro" id="IPR001387">
    <property type="entry name" value="Cro/C1-type_HTH"/>
</dbReference>